<dbReference type="Proteomes" id="UP000182400">
    <property type="component" value="Unassembled WGS sequence"/>
</dbReference>
<evidence type="ECO:0000256" key="3">
    <source>
        <dbReference type="ARBA" id="ARBA00023027"/>
    </source>
</evidence>
<name>A0A1I5MST0_9GAMM</name>
<evidence type="ECO:0000259" key="5">
    <source>
        <dbReference type="Pfam" id="PF03446"/>
    </source>
</evidence>
<evidence type="ECO:0000313" key="7">
    <source>
        <dbReference type="EMBL" id="SFP12613.1"/>
    </source>
</evidence>
<proteinExistence type="inferred from homology"/>
<dbReference type="PIRSF" id="PIRSF000103">
    <property type="entry name" value="HIBADH"/>
    <property type="match status" value="1"/>
</dbReference>
<feature type="domain" description="6-phosphogluconate dehydrogenase NADP-binding" evidence="5">
    <location>
        <begin position="5"/>
        <end position="165"/>
    </location>
</feature>
<evidence type="ECO:0000256" key="1">
    <source>
        <dbReference type="ARBA" id="ARBA00009080"/>
    </source>
</evidence>
<dbReference type="Pfam" id="PF03446">
    <property type="entry name" value="NAD_binding_2"/>
    <property type="match status" value="1"/>
</dbReference>
<dbReference type="Pfam" id="PF14833">
    <property type="entry name" value="NAD_binding_11"/>
    <property type="match status" value="1"/>
</dbReference>
<evidence type="ECO:0000256" key="2">
    <source>
        <dbReference type="ARBA" id="ARBA00023002"/>
    </source>
</evidence>
<dbReference type="GO" id="GO:0016054">
    <property type="term" value="P:organic acid catabolic process"/>
    <property type="evidence" value="ECO:0007669"/>
    <property type="project" value="UniProtKB-ARBA"/>
</dbReference>
<dbReference type="EMBL" id="FOWP01000005">
    <property type="protein sequence ID" value="SFP12613.1"/>
    <property type="molecule type" value="Genomic_DNA"/>
</dbReference>
<keyword evidence="2" id="KW-0560">Oxidoreductase</keyword>
<dbReference type="InterPro" id="IPR008927">
    <property type="entry name" value="6-PGluconate_DH-like_C_sf"/>
</dbReference>
<keyword evidence="3" id="KW-0520">NAD</keyword>
<evidence type="ECO:0000259" key="6">
    <source>
        <dbReference type="Pfam" id="PF14833"/>
    </source>
</evidence>
<dbReference type="PROSITE" id="PS00895">
    <property type="entry name" value="3_HYDROXYISOBUT_DH"/>
    <property type="match status" value="1"/>
</dbReference>
<evidence type="ECO:0000256" key="4">
    <source>
        <dbReference type="PIRSR" id="PIRSR000103-1"/>
    </source>
</evidence>
<dbReference type="InterPro" id="IPR013328">
    <property type="entry name" value="6PGD_dom2"/>
</dbReference>
<dbReference type="Gene3D" id="3.40.50.720">
    <property type="entry name" value="NAD(P)-binding Rossmann-like Domain"/>
    <property type="match status" value="1"/>
</dbReference>
<dbReference type="InterPro" id="IPR002204">
    <property type="entry name" value="3-OH-isobutyrate_DH-rel_CS"/>
</dbReference>
<dbReference type="InterPro" id="IPR036291">
    <property type="entry name" value="NAD(P)-bd_dom_sf"/>
</dbReference>
<sequence length="306" mass="32526">MTAINVGFIGLGLMGHAMASNIQSKGFALAVTAHRNRQSIEDLVSKGAREYANAAELTRAVDVVLLCLPGTAEVSRALAGETGVLAGLRPGQIVVDCSTGDPNRTAELAAQVVAQGGHYLDTPVNRTPKDAIAGRLNVLAGGDAEALDKVRPVLECFSETIHHLGPLGSGHKAKVIHNFISQGNATILAEAFCTAAKNGIDLAAFAEICSMSGGYSRTFERIIPYVLKGDDSGQQFALANCEKDMRYYTELTKMTPTTGIVSDAVYQTFMLAKALGHGDKYVPRLFDVLGEINGVRVRAYKEEDKA</sequence>
<dbReference type="PANTHER" id="PTHR43060">
    <property type="entry name" value="3-HYDROXYISOBUTYRATE DEHYDROGENASE-LIKE 1, MITOCHONDRIAL-RELATED"/>
    <property type="match status" value="1"/>
</dbReference>
<comment type="similarity">
    <text evidence="1">Belongs to the HIBADH-related family.</text>
</comment>
<organism evidence="7 8">
    <name type="scientific">Ectopseudomonas composti</name>
    <dbReference type="NCBI Taxonomy" id="658457"/>
    <lineage>
        <taxon>Bacteria</taxon>
        <taxon>Pseudomonadati</taxon>
        <taxon>Pseudomonadota</taxon>
        <taxon>Gammaproteobacteria</taxon>
        <taxon>Pseudomonadales</taxon>
        <taxon>Pseudomonadaceae</taxon>
        <taxon>Ectopseudomonas</taxon>
    </lineage>
</organism>
<dbReference type="GO" id="GO:0051287">
    <property type="term" value="F:NAD binding"/>
    <property type="evidence" value="ECO:0007669"/>
    <property type="project" value="InterPro"/>
</dbReference>
<dbReference type="SUPFAM" id="SSF48179">
    <property type="entry name" value="6-phosphogluconate dehydrogenase C-terminal domain-like"/>
    <property type="match status" value="1"/>
</dbReference>
<gene>
    <name evidence="7" type="ORF">SAMN05216601_105386</name>
</gene>
<dbReference type="GO" id="GO:0050661">
    <property type="term" value="F:NADP binding"/>
    <property type="evidence" value="ECO:0007669"/>
    <property type="project" value="InterPro"/>
</dbReference>
<dbReference type="SUPFAM" id="SSF51735">
    <property type="entry name" value="NAD(P)-binding Rossmann-fold domains"/>
    <property type="match status" value="1"/>
</dbReference>
<accession>A0A1I5MST0</accession>
<dbReference type="InterPro" id="IPR006115">
    <property type="entry name" value="6PGDH_NADP-bd"/>
</dbReference>
<dbReference type="STRING" id="658457.SAMN05216601_105386"/>
<dbReference type="GO" id="GO:0016491">
    <property type="term" value="F:oxidoreductase activity"/>
    <property type="evidence" value="ECO:0007669"/>
    <property type="project" value="UniProtKB-KW"/>
</dbReference>
<protein>
    <submittedName>
        <fullName evidence="7">3-hydroxyisobutyrate dehydrogenase</fullName>
    </submittedName>
</protein>
<feature type="active site" evidence="4">
    <location>
        <position position="174"/>
    </location>
</feature>
<dbReference type="InterPro" id="IPR015815">
    <property type="entry name" value="HIBADH-related"/>
</dbReference>
<dbReference type="AlphaFoldDB" id="A0A1I5MST0"/>
<dbReference type="Gene3D" id="1.10.1040.10">
    <property type="entry name" value="N-(1-d-carboxylethyl)-l-norvaline Dehydrogenase, domain 2"/>
    <property type="match status" value="1"/>
</dbReference>
<reference evidence="7 8" key="1">
    <citation type="submission" date="2016-10" db="EMBL/GenBank/DDBJ databases">
        <authorList>
            <person name="de Groot N.N."/>
        </authorList>
    </citation>
    <scope>NUCLEOTIDE SEQUENCE [LARGE SCALE GENOMIC DNA]</scope>
    <source>
        <strain evidence="7 8">CCUG 59231</strain>
    </source>
</reference>
<dbReference type="InterPro" id="IPR029154">
    <property type="entry name" value="HIBADH-like_NADP-bd"/>
</dbReference>
<dbReference type="PANTHER" id="PTHR43060:SF15">
    <property type="entry name" value="3-HYDROXYISOBUTYRATE DEHYDROGENASE-LIKE 1, MITOCHONDRIAL-RELATED"/>
    <property type="match status" value="1"/>
</dbReference>
<dbReference type="RefSeq" id="WP_074938945.1">
    <property type="nucleotide sequence ID" value="NZ_FOWP01000005.1"/>
</dbReference>
<dbReference type="OrthoDB" id="9786703at2"/>
<feature type="domain" description="3-hydroxyisobutyrate dehydrogenase-like NAD-binding" evidence="6">
    <location>
        <begin position="168"/>
        <end position="280"/>
    </location>
</feature>
<evidence type="ECO:0000313" key="8">
    <source>
        <dbReference type="Proteomes" id="UP000182400"/>
    </source>
</evidence>